<dbReference type="Gene3D" id="2.40.50.140">
    <property type="entry name" value="Nucleic acid-binding proteins"/>
    <property type="match status" value="1"/>
</dbReference>
<dbReference type="SUPFAM" id="SSF53098">
    <property type="entry name" value="Ribonuclease H-like"/>
    <property type="match status" value="1"/>
</dbReference>
<name>A0A837DVN9_9LACO</name>
<dbReference type="PANTHER" id="PTHR10724">
    <property type="entry name" value="30S RIBOSOMAL PROTEIN S1"/>
    <property type="match status" value="1"/>
</dbReference>
<evidence type="ECO:0000259" key="1">
    <source>
        <dbReference type="PROSITE" id="PS50126"/>
    </source>
</evidence>
<gene>
    <name evidence="2" type="ORF">LRN_1285</name>
</gene>
<dbReference type="Gene3D" id="1.10.10.650">
    <property type="entry name" value="RuvA domain 2-like"/>
    <property type="match status" value="1"/>
</dbReference>
<dbReference type="FunFam" id="2.40.50.140:FF:000051">
    <property type="entry name" value="RNA-binding transcriptional accessory protein"/>
    <property type="match status" value="1"/>
</dbReference>
<dbReference type="SMART" id="SM00732">
    <property type="entry name" value="YqgFc"/>
    <property type="match status" value="1"/>
</dbReference>
<dbReference type="GO" id="GO:0003729">
    <property type="term" value="F:mRNA binding"/>
    <property type="evidence" value="ECO:0007669"/>
    <property type="project" value="TreeGrafter"/>
</dbReference>
<dbReference type="Pfam" id="PF09371">
    <property type="entry name" value="Tex_N"/>
    <property type="match status" value="1"/>
</dbReference>
<dbReference type="SMART" id="SM00316">
    <property type="entry name" value="S1"/>
    <property type="match status" value="1"/>
</dbReference>
<dbReference type="SUPFAM" id="SSF158832">
    <property type="entry name" value="Tex N-terminal region-like"/>
    <property type="match status" value="1"/>
</dbReference>
<dbReference type="InterPro" id="IPR012337">
    <property type="entry name" value="RNaseH-like_sf"/>
</dbReference>
<dbReference type="InterPro" id="IPR012340">
    <property type="entry name" value="NA-bd_OB-fold"/>
</dbReference>
<dbReference type="InterPro" id="IPR044146">
    <property type="entry name" value="S1_Tex"/>
</dbReference>
<dbReference type="InterPro" id="IPR023323">
    <property type="entry name" value="Tex-like_dom_sf"/>
</dbReference>
<accession>A0A837DVN9</accession>
<dbReference type="PANTHER" id="PTHR10724:SF10">
    <property type="entry name" value="S1 RNA-BINDING DOMAIN-CONTAINING PROTEIN 1"/>
    <property type="match status" value="1"/>
</dbReference>
<comment type="caution">
    <text evidence="2">The sequence shown here is derived from an EMBL/GenBank/DDBJ whole genome shotgun (WGS) entry which is preliminary data.</text>
</comment>
<dbReference type="Gene3D" id="1.10.3500.10">
    <property type="entry name" value="Tex N-terminal region-like"/>
    <property type="match status" value="1"/>
</dbReference>
<dbReference type="Pfam" id="PF12836">
    <property type="entry name" value="HHH_3"/>
    <property type="match status" value="1"/>
</dbReference>
<dbReference type="SUPFAM" id="SSF50249">
    <property type="entry name" value="Nucleic acid-binding proteins"/>
    <property type="match status" value="1"/>
</dbReference>
<dbReference type="Pfam" id="PF00575">
    <property type="entry name" value="S1"/>
    <property type="match status" value="1"/>
</dbReference>
<proteinExistence type="predicted"/>
<dbReference type="InterPro" id="IPR010994">
    <property type="entry name" value="RuvA_2-like"/>
</dbReference>
<dbReference type="GO" id="GO:0006139">
    <property type="term" value="P:nucleobase-containing compound metabolic process"/>
    <property type="evidence" value="ECO:0007669"/>
    <property type="project" value="InterPro"/>
</dbReference>
<dbReference type="GO" id="GO:0003735">
    <property type="term" value="F:structural constituent of ribosome"/>
    <property type="evidence" value="ECO:0007669"/>
    <property type="project" value="TreeGrafter"/>
</dbReference>
<dbReference type="InterPro" id="IPR018974">
    <property type="entry name" value="Tex-like_N"/>
</dbReference>
<protein>
    <submittedName>
        <fullName evidence="2">YhgF like protein</fullName>
    </submittedName>
</protein>
<dbReference type="InterPro" id="IPR006641">
    <property type="entry name" value="YqgF/RNaseH-like_dom"/>
</dbReference>
<dbReference type="InterPro" id="IPR003029">
    <property type="entry name" value="S1_domain"/>
</dbReference>
<dbReference type="PROSITE" id="PS50126">
    <property type="entry name" value="S1"/>
    <property type="match status" value="1"/>
</dbReference>
<dbReference type="AlphaFoldDB" id="A0A837DVN9"/>
<dbReference type="Gene3D" id="1.10.150.310">
    <property type="entry name" value="Tex RuvX-like domain-like"/>
    <property type="match status" value="1"/>
</dbReference>
<dbReference type="Proteomes" id="UP000031011">
    <property type="component" value="Unassembled WGS sequence"/>
</dbReference>
<dbReference type="Pfam" id="PF22706">
    <property type="entry name" value="Tex_central_region"/>
    <property type="match status" value="1"/>
</dbReference>
<dbReference type="GO" id="GO:0005737">
    <property type="term" value="C:cytoplasm"/>
    <property type="evidence" value="ECO:0007669"/>
    <property type="project" value="UniProtKB-ARBA"/>
</dbReference>
<sequence length="727" mass="82110">MHVEKRYLEIVAQTMPFKTHQIEAVLKMLEEGNTVPFIARYRKERTGSLDEVQIKDISDEYQRVEKIEKKRSDIEARIGELGKLTENLKKSIDAAETMQQLEDLYLPYKQKRRTKAQAAKEAGLEPLALWMLTFQKETVTSKAKAVARKLGLKEEKTAIDGAMEILAENFGENPQTRQMVRDLADNRGKIVATRKKNAEDAQEVYKNYYEFEALAKKLTSYQVLALDRGEKQGILRVKLELDDDRILNQMYRHYAKSHEEDSAEYVKKACNDAYKRFIKPAIERELRSNLTETADKKAIEVFGDNLYHLLMQAPLKGRVVLGLDPAYRTGCKLAVVDETGKFLAKAVIYPHEKHKGERVDQRRVADAKKTLKTLIHKYGVKTIAIGNGTASRESESFVANVLNEIDEKVSYVIVNEAGASVYSASEIARKEFPDFNVEERSAVSIARRLQDPLAELIKIDPKAIGVGQYQHDLPEKDLDERLKFVIETGVNKVGVNLNTASPQLLEHISGLNATTAQNIVDYRSEIGRFEKRSQLKKVKRLGDKAFEQAAGFLRIPNGKEPLDNTDIHPESYDLARRLLTEMGIKNAELSTKAGLEKLSCFDPQTFANKTGAGVQTLEDIVESLKKPGRDLRDSMQKPLLRSDVLHLEDLKEGMKLQGTVRNVVDFGAFVDIGVKQDGLVHVSRLKKGFVKNPSDVVSVGDIVDVWIDSVDEKRGRIQLTMVDPKNE</sequence>
<dbReference type="Pfam" id="PF17674">
    <property type="entry name" value="HHH_9"/>
    <property type="match status" value="1"/>
</dbReference>
<organism evidence="2 3">
    <name type="scientific">Ligilactobacillus ruminis DPC 6832</name>
    <dbReference type="NCBI Taxonomy" id="1402208"/>
    <lineage>
        <taxon>Bacteria</taxon>
        <taxon>Bacillati</taxon>
        <taxon>Bacillota</taxon>
        <taxon>Bacilli</taxon>
        <taxon>Lactobacillales</taxon>
        <taxon>Lactobacillaceae</taxon>
        <taxon>Ligilactobacillus</taxon>
    </lineage>
</organism>
<dbReference type="SUPFAM" id="SSF47781">
    <property type="entry name" value="RuvA domain 2-like"/>
    <property type="match status" value="2"/>
</dbReference>
<dbReference type="FunFam" id="1.10.10.650:FF:000001">
    <property type="entry name" value="S1 RNA-binding domain 1"/>
    <property type="match status" value="1"/>
</dbReference>
<dbReference type="CDD" id="cd05685">
    <property type="entry name" value="S1_Tex"/>
    <property type="match status" value="1"/>
</dbReference>
<feature type="domain" description="S1 motif" evidence="1">
    <location>
        <begin position="653"/>
        <end position="722"/>
    </location>
</feature>
<dbReference type="InterPro" id="IPR050437">
    <property type="entry name" value="Ribos_protein_bS1-like"/>
</dbReference>
<dbReference type="InterPro" id="IPR032639">
    <property type="entry name" value="Tex_YqgF"/>
</dbReference>
<dbReference type="GO" id="GO:0006412">
    <property type="term" value="P:translation"/>
    <property type="evidence" value="ECO:0007669"/>
    <property type="project" value="TreeGrafter"/>
</dbReference>
<dbReference type="InterPro" id="IPR037027">
    <property type="entry name" value="YqgF/RNaseH-like_dom_sf"/>
</dbReference>
<evidence type="ECO:0000313" key="2">
    <source>
        <dbReference type="EMBL" id="KIC05292.1"/>
    </source>
</evidence>
<dbReference type="InterPro" id="IPR041692">
    <property type="entry name" value="HHH_9"/>
</dbReference>
<dbReference type="InterPro" id="IPR023319">
    <property type="entry name" value="Tex-like_HTH_dom_sf"/>
</dbReference>
<dbReference type="FunFam" id="3.30.420.140:FF:000001">
    <property type="entry name" value="RNA-binding transcriptional accessory protein"/>
    <property type="match status" value="1"/>
</dbReference>
<dbReference type="InterPro" id="IPR055179">
    <property type="entry name" value="Tex-like_central_region"/>
</dbReference>
<evidence type="ECO:0000313" key="3">
    <source>
        <dbReference type="Proteomes" id="UP000031011"/>
    </source>
</evidence>
<dbReference type="FunFam" id="1.10.150.310:FF:000001">
    <property type="entry name" value="RNA-binding transcriptional accessory protein"/>
    <property type="match status" value="1"/>
</dbReference>
<dbReference type="Pfam" id="PF16921">
    <property type="entry name" value="Tex_YqgF"/>
    <property type="match status" value="1"/>
</dbReference>
<reference evidence="2 3" key="1">
    <citation type="journal article" date="2015" name="BMC Microbiol.">
        <title>Lactobacillus ruminis strains cluster according to their mammalian gut source.</title>
        <authorList>
            <person name="O' Donnell M.M."/>
            <person name="Harris H.M."/>
            <person name="Lynch D.B."/>
            <person name="Ross R.P."/>
            <person name="O'Toole P.W."/>
        </authorList>
    </citation>
    <scope>NUCLEOTIDE SEQUENCE [LARGE SCALE GENOMIC DNA]</scope>
    <source>
        <strain evidence="2 3">DPC 6832</strain>
    </source>
</reference>
<dbReference type="Gene3D" id="3.30.420.140">
    <property type="entry name" value="YqgF/RNase H-like domain"/>
    <property type="match status" value="1"/>
</dbReference>
<dbReference type="EMBL" id="AWYA01000037">
    <property type="protein sequence ID" value="KIC05292.1"/>
    <property type="molecule type" value="Genomic_DNA"/>
</dbReference>